<dbReference type="Proteomes" id="UP000325797">
    <property type="component" value="Chromosome"/>
</dbReference>
<evidence type="ECO:0008006" key="3">
    <source>
        <dbReference type="Google" id="ProtNLM"/>
    </source>
</evidence>
<dbReference type="EMBL" id="CP042582">
    <property type="protein sequence ID" value="QEX24810.1"/>
    <property type="molecule type" value="Genomic_DNA"/>
</dbReference>
<name>A0A5J6N7K8_9PROT</name>
<evidence type="ECO:0000313" key="2">
    <source>
        <dbReference type="Proteomes" id="UP000325797"/>
    </source>
</evidence>
<organism evidence="1 2">
    <name type="scientific">Hypericibacter adhaerens</name>
    <dbReference type="NCBI Taxonomy" id="2602016"/>
    <lineage>
        <taxon>Bacteria</taxon>
        <taxon>Pseudomonadati</taxon>
        <taxon>Pseudomonadota</taxon>
        <taxon>Alphaproteobacteria</taxon>
        <taxon>Rhodospirillales</taxon>
        <taxon>Dongiaceae</taxon>
        <taxon>Hypericibacter</taxon>
    </lineage>
</organism>
<sequence length="183" mass="20275">MSREMQSLGRVYMDLSHRSGRMVVSDNEVTAGQFEQYGALLSESLLSLLQPLVESIVGDALVPSYSFWRIYGHGAVLRQHVDRAACEIGVSVTVASEPEDVDWPLWVRGIDGRVRAIGLRSGDGLIYWGTQVPHWRDSFDGGLQYQMFLHYVRRDGAHACWAHDGREACGLPPIRPSSSAGTS</sequence>
<dbReference type="KEGG" id="hadh:FRZ61_47520"/>
<gene>
    <name evidence="1" type="ORF">FRZ61_47520</name>
</gene>
<proteinExistence type="predicted"/>
<evidence type="ECO:0000313" key="1">
    <source>
        <dbReference type="EMBL" id="QEX24810.1"/>
    </source>
</evidence>
<accession>A0A5J6N7K8</accession>
<protein>
    <recommendedName>
        <fullName evidence="3">Ferrochelatase</fullName>
    </recommendedName>
</protein>
<dbReference type="AlphaFoldDB" id="A0A5J6N7K8"/>
<reference evidence="1 2" key="1">
    <citation type="submission" date="2019-08" db="EMBL/GenBank/DDBJ databases">
        <title>Hyperibacter terrae gen. nov., sp. nov. and Hyperibacter viscosus sp. nov., two new members in the family Rhodospirillaceae isolated from the rhizosphere of Hypericum perforatum.</title>
        <authorList>
            <person name="Noviana Z."/>
        </authorList>
    </citation>
    <scope>NUCLEOTIDE SEQUENCE [LARGE SCALE GENOMIC DNA]</scope>
    <source>
        <strain evidence="1 2">R5959</strain>
    </source>
</reference>
<keyword evidence="2" id="KW-1185">Reference proteome</keyword>